<evidence type="ECO:0000313" key="2">
    <source>
        <dbReference type="Proteomes" id="UP000828390"/>
    </source>
</evidence>
<protein>
    <submittedName>
        <fullName evidence="1">Uncharacterized protein</fullName>
    </submittedName>
</protein>
<dbReference type="Proteomes" id="UP000828390">
    <property type="component" value="Unassembled WGS sequence"/>
</dbReference>
<evidence type="ECO:0000313" key="1">
    <source>
        <dbReference type="EMBL" id="KAH3704324.1"/>
    </source>
</evidence>
<reference evidence="1" key="1">
    <citation type="journal article" date="2019" name="bioRxiv">
        <title>The Genome of the Zebra Mussel, Dreissena polymorpha: A Resource for Invasive Species Research.</title>
        <authorList>
            <person name="McCartney M.A."/>
            <person name="Auch B."/>
            <person name="Kono T."/>
            <person name="Mallez S."/>
            <person name="Zhang Y."/>
            <person name="Obille A."/>
            <person name="Becker A."/>
            <person name="Abrahante J.E."/>
            <person name="Garbe J."/>
            <person name="Badalamenti J.P."/>
            <person name="Herman A."/>
            <person name="Mangelson H."/>
            <person name="Liachko I."/>
            <person name="Sullivan S."/>
            <person name="Sone E.D."/>
            <person name="Koren S."/>
            <person name="Silverstein K.A.T."/>
            <person name="Beckman K.B."/>
            <person name="Gohl D.M."/>
        </authorList>
    </citation>
    <scope>NUCLEOTIDE SEQUENCE</scope>
    <source>
        <strain evidence="1">Duluth1</strain>
        <tissue evidence="1">Whole animal</tissue>
    </source>
</reference>
<comment type="caution">
    <text evidence="1">The sequence shown here is derived from an EMBL/GenBank/DDBJ whole genome shotgun (WGS) entry which is preliminary data.</text>
</comment>
<keyword evidence="2" id="KW-1185">Reference proteome</keyword>
<dbReference type="EMBL" id="JAIWYP010000015">
    <property type="protein sequence ID" value="KAH3704324.1"/>
    <property type="molecule type" value="Genomic_DNA"/>
</dbReference>
<organism evidence="1 2">
    <name type="scientific">Dreissena polymorpha</name>
    <name type="common">Zebra mussel</name>
    <name type="synonym">Mytilus polymorpha</name>
    <dbReference type="NCBI Taxonomy" id="45954"/>
    <lineage>
        <taxon>Eukaryota</taxon>
        <taxon>Metazoa</taxon>
        <taxon>Spiralia</taxon>
        <taxon>Lophotrochozoa</taxon>
        <taxon>Mollusca</taxon>
        <taxon>Bivalvia</taxon>
        <taxon>Autobranchia</taxon>
        <taxon>Heteroconchia</taxon>
        <taxon>Euheterodonta</taxon>
        <taxon>Imparidentia</taxon>
        <taxon>Neoheterodontei</taxon>
        <taxon>Myida</taxon>
        <taxon>Dreissenoidea</taxon>
        <taxon>Dreissenidae</taxon>
        <taxon>Dreissena</taxon>
    </lineage>
</organism>
<gene>
    <name evidence="1" type="ORF">DPMN_079380</name>
</gene>
<proteinExistence type="predicted"/>
<dbReference type="AlphaFoldDB" id="A0A9D3YNY9"/>
<sequence length="88" mass="10055">MRGECVHVCPVKEHVGTCEKLAHTVYMYDTMKGTSRAVTYKNIQEPRCACVCPVNKVLVCNRRKNSPSASDYSWRHTRYQLSGYDAPK</sequence>
<name>A0A9D3YNY9_DREPO</name>
<reference evidence="1" key="2">
    <citation type="submission" date="2020-11" db="EMBL/GenBank/DDBJ databases">
        <authorList>
            <person name="McCartney M.A."/>
            <person name="Auch B."/>
            <person name="Kono T."/>
            <person name="Mallez S."/>
            <person name="Becker A."/>
            <person name="Gohl D.M."/>
            <person name="Silverstein K.A.T."/>
            <person name="Koren S."/>
            <person name="Bechman K.B."/>
            <person name="Herman A."/>
            <person name="Abrahante J.E."/>
            <person name="Garbe J."/>
        </authorList>
    </citation>
    <scope>NUCLEOTIDE SEQUENCE</scope>
    <source>
        <strain evidence="1">Duluth1</strain>
        <tissue evidence="1">Whole animal</tissue>
    </source>
</reference>
<accession>A0A9D3YNY9</accession>